<dbReference type="AlphaFoldDB" id="A0A2T5G2C3"/>
<gene>
    <name evidence="6" type="ORF">CLG96_04085</name>
</gene>
<evidence type="ECO:0000256" key="3">
    <source>
        <dbReference type="ARBA" id="ARBA00023125"/>
    </source>
</evidence>
<dbReference type="Gene3D" id="1.10.10.10">
    <property type="entry name" value="Winged helix-like DNA-binding domain superfamily/Winged helix DNA-binding domain"/>
    <property type="match status" value="1"/>
</dbReference>
<proteinExistence type="inferred from homology"/>
<evidence type="ECO:0000256" key="1">
    <source>
        <dbReference type="ARBA" id="ARBA00009437"/>
    </source>
</evidence>
<dbReference type="Proteomes" id="UP000244162">
    <property type="component" value="Unassembled WGS sequence"/>
</dbReference>
<comment type="similarity">
    <text evidence="1">Belongs to the LysR transcriptional regulatory family.</text>
</comment>
<dbReference type="Gene3D" id="3.40.190.290">
    <property type="match status" value="1"/>
</dbReference>
<dbReference type="SUPFAM" id="SSF46785">
    <property type="entry name" value="Winged helix' DNA-binding domain"/>
    <property type="match status" value="1"/>
</dbReference>
<evidence type="ECO:0000259" key="5">
    <source>
        <dbReference type="PROSITE" id="PS50931"/>
    </source>
</evidence>
<dbReference type="PANTHER" id="PTHR30537:SF3">
    <property type="entry name" value="TRANSCRIPTIONAL REGULATORY PROTEIN"/>
    <property type="match status" value="1"/>
</dbReference>
<keyword evidence="4" id="KW-0804">Transcription</keyword>
<dbReference type="EMBL" id="NWBU01000004">
    <property type="protein sequence ID" value="PTQ13296.1"/>
    <property type="molecule type" value="Genomic_DNA"/>
</dbReference>
<feature type="domain" description="HTH lysR-type" evidence="5">
    <location>
        <begin position="30"/>
        <end position="87"/>
    </location>
</feature>
<sequence>MEPGRQPQGMMAQPPAPAYAPEGVKERAVLDWDDLKTFLAIARQGSLSAAARSLKVSQTTMGRRLDHLHGRAGAKLLERTPTGFRLTPAGERILDHVARMEQEALALERAIAGEDMRLEGLVRVTTVETFGAHVLTPALAALRARHPGIAVEFITDTRPLSLARREADIAIRLAAFEGHETIVRKIGAMAFGVYAAPAYLAAHGEPDWGQGAIGHALIRLQDDLSTTPEARWFSALAHDGTPSLLANSREVQLRGAVAGLGLGCLPRYLADGMRELVHLATPGPEPVREIWMGVHRDTRATPRIRAVQDAIIRAVEQARPRLLPDNSALDEAKRG</sequence>
<keyword evidence="3" id="KW-0238">DNA-binding</keyword>
<dbReference type="InterPro" id="IPR036390">
    <property type="entry name" value="WH_DNA-bd_sf"/>
</dbReference>
<organism evidence="6 7">
    <name type="scientific">Sphingomonas oleivorans</name>
    <dbReference type="NCBI Taxonomy" id="1735121"/>
    <lineage>
        <taxon>Bacteria</taxon>
        <taxon>Pseudomonadati</taxon>
        <taxon>Pseudomonadota</taxon>
        <taxon>Alphaproteobacteria</taxon>
        <taxon>Sphingomonadales</taxon>
        <taxon>Sphingomonadaceae</taxon>
        <taxon>Sphingomonas</taxon>
    </lineage>
</organism>
<evidence type="ECO:0000256" key="2">
    <source>
        <dbReference type="ARBA" id="ARBA00023015"/>
    </source>
</evidence>
<name>A0A2T5G2C3_9SPHN</name>
<dbReference type="InterPro" id="IPR036388">
    <property type="entry name" value="WH-like_DNA-bd_sf"/>
</dbReference>
<evidence type="ECO:0000256" key="4">
    <source>
        <dbReference type="ARBA" id="ARBA00023163"/>
    </source>
</evidence>
<dbReference type="Pfam" id="PF03466">
    <property type="entry name" value="LysR_substrate"/>
    <property type="match status" value="1"/>
</dbReference>
<evidence type="ECO:0000313" key="7">
    <source>
        <dbReference type="Proteomes" id="UP000244162"/>
    </source>
</evidence>
<dbReference type="GO" id="GO:0003700">
    <property type="term" value="F:DNA-binding transcription factor activity"/>
    <property type="evidence" value="ECO:0007669"/>
    <property type="project" value="InterPro"/>
</dbReference>
<dbReference type="GO" id="GO:0043565">
    <property type="term" value="F:sequence-specific DNA binding"/>
    <property type="evidence" value="ECO:0007669"/>
    <property type="project" value="TreeGrafter"/>
</dbReference>
<keyword evidence="2" id="KW-0805">Transcription regulation</keyword>
<accession>A0A2T5G2C3</accession>
<dbReference type="Pfam" id="PF00126">
    <property type="entry name" value="HTH_1"/>
    <property type="match status" value="1"/>
</dbReference>
<dbReference type="PROSITE" id="PS50931">
    <property type="entry name" value="HTH_LYSR"/>
    <property type="match status" value="1"/>
</dbReference>
<reference evidence="6 7" key="1">
    <citation type="submission" date="2017-09" db="EMBL/GenBank/DDBJ databases">
        <title>Sphingomonas panjinensis sp.nov., isolated from oil-contaminated soil.</title>
        <authorList>
            <person name="Wang L."/>
            <person name="Chen L."/>
        </authorList>
    </citation>
    <scope>NUCLEOTIDE SEQUENCE [LARGE SCALE GENOMIC DNA]</scope>
    <source>
        <strain evidence="6 7">FW-11</strain>
    </source>
</reference>
<dbReference type="InterPro" id="IPR000847">
    <property type="entry name" value="LysR_HTH_N"/>
</dbReference>
<protein>
    <submittedName>
        <fullName evidence="6">LysR family transcriptional regulator</fullName>
    </submittedName>
</protein>
<comment type="caution">
    <text evidence="6">The sequence shown here is derived from an EMBL/GenBank/DDBJ whole genome shotgun (WGS) entry which is preliminary data.</text>
</comment>
<keyword evidence="7" id="KW-1185">Reference proteome</keyword>
<dbReference type="PANTHER" id="PTHR30537">
    <property type="entry name" value="HTH-TYPE TRANSCRIPTIONAL REGULATOR"/>
    <property type="match status" value="1"/>
</dbReference>
<evidence type="ECO:0000313" key="6">
    <source>
        <dbReference type="EMBL" id="PTQ13296.1"/>
    </source>
</evidence>
<dbReference type="InterPro" id="IPR005119">
    <property type="entry name" value="LysR_subst-bd"/>
</dbReference>
<dbReference type="InterPro" id="IPR058163">
    <property type="entry name" value="LysR-type_TF_proteobact-type"/>
</dbReference>
<dbReference type="SUPFAM" id="SSF53850">
    <property type="entry name" value="Periplasmic binding protein-like II"/>
    <property type="match status" value="1"/>
</dbReference>
<dbReference type="GO" id="GO:0006351">
    <property type="term" value="P:DNA-templated transcription"/>
    <property type="evidence" value="ECO:0007669"/>
    <property type="project" value="TreeGrafter"/>
</dbReference>